<dbReference type="GO" id="GO:0016757">
    <property type="term" value="F:glycosyltransferase activity"/>
    <property type="evidence" value="ECO:0007669"/>
    <property type="project" value="UniProtKB-KW"/>
</dbReference>
<dbReference type="Pfam" id="PF10250">
    <property type="entry name" value="O-FucT"/>
    <property type="match status" value="1"/>
</dbReference>
<keyword evidence="4" id="KW-0294">Fucose metabolism</keyword>
<evidence type="ECO:0000313" key="7">
    <source>
        <dbReference type="EMBL" id="CAK9155770.1"/>
    </source>
</evidence>
<name>A0ABC8SG01_9AQUA</name>
<gene>
    <name evidence="7" type="ORF">ILEXP_LOCUS24180</name>
</gene>
<dbReference type="EMBL" id="CAUOFW020002737">
    <property type="protein sequence ID" value="CAK9155770.1"/>
    <property type="molecule type" value="Genomic_DNA"/>
</dbReference>
<dbReference type="AlphaFoldDB" id="A0ABC8SG01"/>
<sequence>MKERSANNSRKYISVHLRFEEDMVAFSCCIYDGGKKDKRDMDAAREREVGRGNLRNLVELFVLELSESMEKCPLTPLEVGLMLRGMGFDKSTSIYLASGQIYDSERYMAPLFEMFPQLQTKEMLASAEELAPFQNYSSRMAAIDYIICLHSEVFVTTQGGNFPLFFLGHRRYLYGGHSKKIKPDKRKLALIFDNPNIGREHEEDLPTSGVSRALFSHHCILSQLLYLRSSEMAYCLLLHPVDSVFVFYILSFKPHT</sequence>
<evidence type="ECO:0000256" key="1">
    <source>
        <dbReference type="ARBA" id="ARBA00007737"/>
    </source>
</evidence>
<dbReference type="InterPro" id="IPR019378">
    <property type="entry name" value="GDP-Fuc_O-FucTrfase"/>
</dbReference>
<organism evidence="7 8">
    <name type="scientific">Ilex paraguariensis</name>
    <name type="common">yerba mate</name>
    <dbReference type="NCBI Taxonomy" id="185542"/>
    <lineage>
        <taxon>Eukaryota</taxon>
        <taxon>Viridiplantae</taxon>
        <taxon>Streptophyta</taxon>
        <taxon>Embryophyta</taxon>
        <taxon>Tracheophyta</taxon>
        <taxon>Spermatophyta</taxon>
        <taxon>Magnoliopsida</taxon>
        <taxon>eudicotyledons</taxon>
        <taxon>Gunneridae</taxon>
        <taxon>Pentapetalae</taxon>
        <taxon>asterids</taxon>
        <taxon>campanulids</taxon>
        <taxon>Aquifoliales</taxon>
        <taxon>Aquifoliaceae</taxon>
        <taxon>Ilex</taxon>
    </lineage>
</organism>
<proteinExistence type="inferred from homology"/>
<dbReference type="InterPro" id="IPR024709">
    <property type="entry name" value="FucosylTrfase_pln"/>
</dbReference>
<reference evidence="7 8" key="1">
    <citation type="submission" date="2024-02" db="EMBL/GenBank/DDBJ databases">
        <authorList>
            <person name="Vignale AGUSTIN F."/>
            <person name="Sosa J E."/>
            <person name="Modenutti C."/>
        </authorList>
    </citation>
    <scope>NUCLEOTIDE SEQUENCE [LARGE SCALE GENOMIC DNA]</scope>
</reference>
<keyword evidence="2" id="KW-0328">Glycosyltransferase</keyword>
<comment type="caution">
    <text evidence="7">The sequence shown here is derived from an EMBL/GenBank/DDBJ whole genome shotgun (WGS) entry which is preliminary data.</text>
</comment>
<protein>
    <recommendedName>
        <fullName evidence="6">O-fucosyltransferase family protein</fullName>
    </recommendedName>
</protein>
<dbReference type="PANTHER" id="PTHR31288:SF10">
    <property type="entry name" value="PROTEIN ESMERALDA 1"/>
    <property type="match status" value="1"/>
</dbReference>
<evidence type="ECO:0000256" key="6">
    <source>
        <dbReference type="ARBA" id="ARBA00030350"/>
    </source>
</evidence>
<dbReference type="Proteomes" id="UP001642360">
    <property type="component" value="Unassembled WGS sequence"/>
</dbReference>
<dbReference type="PANTHER" id="PTHR31288">
    <property type="entry name" value="O-FUCOSYLTRANSFERASE FAMILY PROTEIN"/>
    <property type="match status" value="1"/>
</dbReference>
<evidence type="ECO:0000256" key="5">
    <source>
        <dbReference type="ARBA" id="ARBA00023277"/>
    </source>
</evidence>
<comment type="similarity">
    <text evidence="1">Belongs to the glycosyltransferase GT106 family.</text>
</comment>
<evidence type="ECO:0000256" key="4">
    <source>
        <dbReference type="ARBA" id="ARBA00023253"/>
    </source>
</evidence>
<keyword evidence="8" id="KW-1185">Reference proteome</keyword>
<evidence type="ECO:0000313" key="8">
    <source>
        <dbReference type="Proteomes" id="UP001642360"/>
    </source>
</evidence>
<evidence type="ECO:0000256" key="3">
    <source>
        <dbReference type="ARBA" id="ARBA00022679"/>
    </source>
</evidence>
<accession>A0ABC8SG01</accession>
<dbReference type="GO" id="GO:0006004">
    <property type="term" value="P:fucose metabolic process"/>
    <property type="evidence" value="ECO:0007669"/>
    <property type="project" value="UniProtKB-KW"/>
</dbReference>
<keyword evidence="5" id="KW-0119">Carbohydrate metabolism</keyword>
<keyword evidence="3" id="KW-0808">Transferase</keyword>
<evidence type="ECO:0000256" key="2">
    <source>
        <dbReference type="ARBA" id="ARBA00022676"/>
    </source>
</evidence>